<feature type="signal peptide" evidence="1">
    <location>
        <begin position="1"/>
        <end position="16"/>
    </location>
</feature>
<feature type="chain" id="PRO_5003030053" evidence="1">
    <location>
        <begin position="17"/>
        <end position="56"/>
    </location>
</feature>
<name>D2CFY9_TRICA</name>
<reference evidence="2 3" key="2">
    <citation type="journal article" date="2010" name="Nucleic Acids Res.">
        <title>BeetleBase in 2010: revisions to provide comprehensive genomic information for Tribolium castaneum.</title>
        <authorList>
            <person name="Kim H.S."/>
            <person name="Murphy T."/>
            <person name="Xia J."/>
            <person name="Caragea D."/>
            <person name="Park Y."/>
            <person name="Beeman R.W."/>
            <person name="Lorenzen M.D."/>
            <person name="Butcher S."/>
            <person name="Manak J.R."/>
            <person name="Brown S.J."/>
        </authorList>
    </citation>
    <scope>GENOME REANNOTATION</scope>
    <source>
        <strain evidence="2 3">Georgia GA2</strain>
    </source>
</reference>
<proteinExistence type="predicted"/>
<evidence type="ECO:0000256" key="1">
    <source>
        <dbReference type="SAM" id="SignalP"/>
    </source>
</evidence>
<reference evidence="2 3" key="1">
    <citation type="journal article" date="2008" name="Nature">
        <title>The genome of the model beetle and pest Tribolium castaneum.</title>
        <authorList>
            <consortium name="Tribolium Genome Sequencing Consortium"/>
            <person name="Richards S."/>
            <person name="Gibbs R.A."/>
            <person name="Weinstock G.M."/>
            <person name="Brown S.J."/>
            <person name="Denell R."/>
            <person name="Beeman R.W."/>
            <person name="Gibbs R."/>
            <person name="Beeman R.W."/>
            <person name="Brown S.J."/>
            <person name="Bucher G."/>
            <person name="Friedrich M."/>
            <person name="Grimmelikhuijzen C.J."/>
            <person name="Klingler M."/>
            <person name="Lorenzen M."/>
            <person name="Richards S."/>
            <person name="Roth S."/>
            <person name="Schroder R."/>
            <person name="Tautz D."/>
            <person name="Zdobnov E.M."/>
            <person name="Muzny D."/>
            <person name="Gibbs R.A."/>
            <person name="Weinstock G.M."/>
            <person name="Attaway T."/>
            <person name="Bell S."/>
            <person name="Buhay C.J."/>
            <person name="Chandrabose M.N."/>
            <person name="Chavez D."/>
            <person name="Clerk-Blankenburg K.P."/>
            <person name="Cree A."/>
            <person name="Dao M."/>
            <person name="Davis C."/>
            <person name="Chacko J."/>
            <person name="Dinh H."/>
            <person name="Dugan-Rocha S."/>
            <person name="Fowler G."/>
            <person name="Garner T.T."/>
            <person name="Garnes J."/>
            <person name="Gnirke A."/>
            <person name="Hawes A."/>
            <person name="Hernandez J."/>
            <person name="Hines S."/>
            <person name="Holder M."/>
            <person name="Hume J."/>
            <person name="Jhangiani S.N."/>
            <person name="Joshi V."/>
            <person name="Khan Z.M."/>
            <person name="Jackson L."/>
            <person name="Kovar C."/>
            <person name="Kowis A."/>
            <person name="Lee S."/>
            <person name="Lewis L.R."/>
            <person name="Margolis J."/>
            <person name="Morgan M."/>
            <person name="Nazareth L.V."/>
            <person name="Nguyen N."/>
            <person name="Okwuonu G."/>
            <person name="Parker D."/>
            <person name="Richards S."/>
            <person name="Ruiz S.J."/>
            <person name="Santibanez J."/>
            <person name="Savard J."/>
            <person name="Scherer S.E."/>
            <person name="Schneider B."/>
            <person name="Sodergren E."/>
            <person name="Tautz D."/>
            <person name="Vattahil S."/>
            <person name="Villasana D."/>
            <person name="White C.S."/>
            <person name="Wright R."/>
            <person name="Park Y."/>
            <person name="Beeman R.W."/>
            <person name="Lord J."/>
            <person name="Oppert B."/>
            <person name="Lorenzen M."/>
            <person name="Brown S."/>
            <person name="Wang L."/>
            <person name="Savard J."/>
            <person name="Tautz D."/>
            <person name="Richards S."/>
            <person name="Weinstock G."/>
            <person name="Gibbs R.A."/>
            <person name="Liu Y."/>
            <person name="Worley K."/>
            <person name="Weinstock G."/>
            <person name="Elsik C.G."/>
            <person name="Reese J.T."/>
            <person name="Elhaik E."/>
            <person name="Landan G."/>
            <person name="Graur D."/>
            <person name="Arensburger P."/>
            <person name="Atkinson P."/>
            <person name="Beeman R.W."/>
            <person name="Beidler J."/>
            <person name="Brown S.J."/>
            <person name="Demuth J.P."/>
            <person name="Drury D.W."/>
            <person name="Du Y.Z."/>
            <person name="Fujiwara H."/>
            <person name="Lorenzen M."/>
            <person name="Maselli V."/>
            <person name="Osanai M."/>
            <person name="Park Y."/>
            <person name="Robertson H.M."/>
            <person name="Tu Z."/>
            <person name="Wang J.J."/>
            <person name="Wang S."/>
            <person name="Richards S."/>
            <person name="Song H."/>
            <person name="Zhang L."/>
            <person name="Sodergren E."/>
            <person name="Werner D."/>
            <person name="Stanke M."/>
            <person name="Morgenstern B."/>
            <person name="Solovyev V."/>
            <person name="Kosarev P."/>
            <person name="Brown G."/>
            <person name="Chen H.C."/>
            <person name="Ermolaeva O."/>
            <person name="Hlavina W."/>
            <person name="Kapustin Y."/>
            <person name="Kiryutin B."/>
            <person name="Kitts P."/>
            <person name="Maglott D."/>
            <person name="Pruitt K."/>
            <person name="Sapojnikov V."/>
            <person name="Souvorov A."/>
            <person name="Mackey A.J."/>
            <person name="Waterhouse R.M."/>
            <person name="Wyder S."/>
            <person name="Zdobnov E.M."/>
            <person name="Zdobnov E.M."/>
            <person name="Wyder S."/>
            <person name="Kriventseva E.V."/>
            <person name="Kadowaki T."/>
            <person name="Bork P."/>
            <person name="Aranda M."/>
            <person name="Bao R."/>
            <person name="Beermann A."/>
            <person name="Berns N."/>
            <person name="Bolognesi R."/>
            <person name="Bonneton F."/>
            <person name="Bopp D."/>
            <person name="Brown S.J."/>
            <person name="Bucher G."/>
            <person name="Butts T."/>
            <person name="Chaumot A."/>
            <person name="Denell R.E."/>
            <person name="Ferrier D.E."/>
            <person name="Friedrich M."/>
            <person name="Gordon C.M."/>
            <person name="Jindra M."/>
            <person name="Klingler M."/>
            <person name="Lan Q."/>
            <person name="Lattorff H.M."/>
            <person name="Laudet V."/>
            <person name="von Levetsow C."/>
            <person name="Liu Z."/>
            <person name="Lutz R."/>
            <person name="Lynch J.A."/>
            <person name="da Fonseca R.N."/>
            <person name="Posnien N."/>
            <person name="Reuter R."/>
            <person name="Roth S."/>
            <person name="Savard J."/>
            <person name="Schinko J.B."/>
            <person name="Schmitt C."/>
            <person name="Schoppmeier M."/>
            <person name="Schroder R."/>
            <person name="Shippy T.D."/>
            <person name="Simonnet F."/>
            <person name="Marques-Souza H."/>
            <person name="Tautz D."/>
            <person name="Tomoyasu Y."/>
            <person name="Trauner J."/>
            <person name="Van der Zee M."/>
            <person name="Vervoort M."/>
            <person name="Wittkopp N."/>
            <person name="Wimmer E.A."/>
            <person name="Yang X."/>
            <person name="Jones A.K."/>
            <person name="Sattelle D.B."/>
            <person name="Ebert P.R."/>
            <person name="Nelson D."/>
            <person name="Scott J.G."/>
            <person name="Beeman R.W."/>
            <person name="Muthukrishnan S."/>
            <person name="Kramer K.J."/>
            <person name="Arakane Y."/>
            <person name="Beeman R.W."/>
            <person name="Zhu Q."/>
            <person name="Hogenkamp D."/>
            <person name="Dixit R."/>
            <person name="Oppert B."/>
            <person name="Jiang H."/>
            <person name="Zou Z."/>
            <person name="Marshall J."/>
            <person name="Elpidina E."/>
            <person name="Vinokurov K."/>
            <person name="Oppert C."/>
            <person name="Zou Z."/>
            <person name="Evans J."/>
            <person name="Lu Z."/>
            <person name="Zhao P."/>
            <person name="Sumathipala N."/>
            <person name="Altincicek B."/>
            <person name="Vilcinskas A."/>
            <person name="Williams M."/>
            <person name="Hultmark D."/>
            <person name="Hetru C."/>
            <person name="Jiang H."/>
            <person name="Grimmelikhuijzen C.J."/>
            <person name="Hauser F."/>
            <person name="Cazzamali G."/>
            <person name="Williamson M."/>
            <person name="Park Y."/>
            <person name="Li B."/>
            <person name="Tanaka Y."/>
            <person name="Predel R."/>
            <person name="Neupert S."/>
            <person name="Schachtner J."/>
            <person name="Verleyen P."/>
            <person name="Raible F."/>
            <person name="Bork P."/>
            <person name="Friedrich M."/>
            <person name="Walden K.K."/>
            <person name="Robertson H.M."/>
            <person name="Angeli S."/>
            <person name="Foret S."/>
            <person name="Bucher G."/>
            <person name="Schuetz S."/>
            <person name="Maleszka R."/>
            <person name="Wimmer E.A."/>
            <person name="Beeman R.W."/>
            <person name="Lorenzen M."/>
            <person name="Tomoyasu Y."/>
            <person name="Miller S.C."/>
            <person name="Grossmann D."/>
            <person name="Bucher G."/>
        </authorList>
    </citation>
    <scope>NUCLEOTIDE SEQUENCE [LARGE SCALE GENOMIC DNA]</scope>
    <source>
        <strain evidence="2 3">Georgia GA2</strain>
    </source>
</reference>
<sequence length="56" mass="6184">MFKLLVLFALLAFAFAAPKPAPQYFYSGLYGGYTGLGYGYGYSALPYGYGGYGYYY</sequence>
<dbReference type="AlphaFoldDB" id="D2CFY9"/>
<organism evidence="2 3">
    <name type="scientific">Tribolium castaneum</name>
    <name type="common">Red flour beetle</name>
    <dbReference type="NCBI Taxonomy" id="7070"/>
    <lineage>
        <taxon>Eukaryota</taxon>
        <taxon>Metazoa</taxon>
        <taxon>Ecdysozoa</taxon>
        <taxon>Arthropoda</taxon>
        <taxon>Hexapoda</taxon>
        <taxon>Insecta</taxon>
        <taxon>Pterygota</taxon>
        <taxon>Neoptera</taxon>
        <taxon>Endopterygota</taxon>
        <taxon>Coleoptera</taxon>
        <taxon>Polyphaga</taxon>
        <taxon>Cucujiformia</taxon>
        <taxon>Tenebrionidae</taxon>
        <taxon>Tenebrionidae incertae sedis</taxon>
        <taxon>Tribolium</taxon>
    </lineage>
</organism>
<dbReference type="Proteomes" id="UP000007266">
    <property type="component" value="Linkage group 8"/>
</dbReference>
<gene>
    <name evidence="2" type="primary">AUGUSTUS-3.0.2_05092</name>
    <name evidence="2" type="ORF">TcasGA2_TC005092</name>
</gene>
<evidence type="ECO:0000313" key="3">
    <source>
        <dbReference type="Proteomes" id="UP000007266"/>
    </source>
</evidence>
<accession>D2CFY9</accession>
<dbReference type="KEGG" id="tca:100142614"/>
<protein>
    <submittedName>
        <fullName evidence="2">Uncharacterized protein</fullName>
    </submittedName>
</protein>
<dbReference type="InParanoid" id="D2CFY9"/>
<dbReference type="HOGENOM" id="CLU_211739_0_0_1"/>
<keyword evidence="1" id="KW-0732">Signal</keyword>
<dbReference type="PhylomeDB" id="D2CFY9"/>
<keyword evidence="3" id="KW-1185">Reference proteome</keyword>
<evidence type="ECO:0000313" key="2">
    <source>
        <dbReference type="EMBL" id="EFA11852.1"/>
    </source>
</evidence>
<dbReference type="EMBL" id="KQ971357">
    <property type="protein sequence ID" value="EFA11852.1"/>
    <property type="molecule type" value="Genomic_DNA"/>
</dbReference>